<name>A0A1Y1SEB2_9GAMM</name>
<evidence type="ECO:0008006" key="4">
    <source>
        <dbReference type="Google" id="ProtNLM"/>
    </source>
</evidence>
<sequence>MKIKTLELCAVAMLGISVPALSSAASIELGDTTLTLGGYLKLDAMVSDYEARPSASLEPLGRDYYVGPRGIPLDDGSGGVTLTDFHVKQSRLWIKSATKLSNGETLGTHLELDFQNSGQGNETISHSYSPRLRQAFLTYGNWLFGQAWSTFQNVGALPETLDFIGPTESTVFIRQPMIRYTTGRFQLAVENPETRLAGEPVATTDDNRIPDFVARFNVSESLVVAALARSLESQDGPAGGVEDSTIAGGLSVSGKVKLGRDDIKYMVTAGTGLGRYLGVLANLDANVDGNGEIDPIDSVAAFVAYRHFWNDKARSSLVLGTFDGDGDIETASSVHLNYLYSPVKALTYGVEFIHALRENADGSEGSMNRLQFSAKLGF</sequence>
<dbReference type="Proteomes" id="UP000192342">
    <property type="component" value="Unassembled WGS sequence"/>
</dbReference>
<keyword evidence="3" id="KW-1185">Reference proteome</keyword>
<dbReference type="STRING" id="1317117.ATO7_09822"/>
<proteinExistence type="predicted"/>
<protein>
    <recommendedName>
        <fullName evidence="4">Porin</fullName>
    </recommendedName>
</protein>
<evidence type="ECO:0000256" key="1">
    <source>
        <dbReference type="SAM" id="SignalP"/>
    </source>
</evidence>
<keyword evidence="1" id="KW-0732">Signal</keyword>
<gene>
    <name evidence="2" type="ORF">ATO7_09822</name>
</gene>
<feature type="chain" id="PRO_5012711265" description="Porin" evidence="1">
    <location>
        <begin position="25"/>
        <end position="378"/>
    </location>
</feature>
<dbReference type="EMBL" id="AQQV01000002">
    <property type="protein sequence ID" value="ORE87330.1"/>
    <property type="molecule type" value="Genomic_DNA"/>
</dbReference>
<evidence type="ECO:0000313" key="2">
    <source>
        <dbReference type="EMBL" id="ORE87330.1"/>
    </source>
</evidence>
<feature type="signal peptide" evidence="1">
    <location>
        <begin position="1"/>
        <end position="24"/>
    </location>
</feature>
<evidence type="ECO:0000313" key="3">
    <source>
        <dbReference type="Proteomes" id="UP000192342"/>
    </source>
</evidence>
<accession>A0A1Y1SEB2</accession>
<dbReference type="Pfam" id="PF19577">
    <property type="entry name" value="DcaP"/>
    <property type="match status" value="1"/>
</dbReference>
<dbReference type="AlphaFoldDB" id="A0A1Y1SEB2"/>
<dbReference type="InterPro" id="IPR045748">
    <property type="entry name" value="DcaP"/>
</dbReference>
<dbReference type="OrthoDB" id="190887at2"/>
<reference evidence="2 3" key="1">
    <citation type="submission" date="2013-04" db="EMBL/GenBank/DDBJ databases">
        <title>Oceanococcus atlanticus 22II-S10r2 Genome Sequencing.</title>
        <authorList>
            <person name="Lai Q."/>
            <person name="Li G."/>
            <person name="Shao Z."/>
        </authorList>
    </citation>
    <scope>NUCLEOTIDE SEQUENCE [LARGE SCALE GENOMIC DNA]</scope>
    <source>
        <strain evidence="2 3">22II-S10r2</strain>
    </source>
</reference>
<dbReference type="RefSeq" id="WP_083561575.1">
    <property type="nucleotide sequence ID" value="NZ_AQQV01000002.1"/>
</dbReference>
<organism evidence="2 3">
    <name type="scientific">Oceanococcus atlanticus</name>
    <dbReference type="NCBI Taxonomy" id="1317117"/>
    <lineage>
        <taxon>Bacteria</taxon>
        <taxon>Pseudomonadati</taxon>
        <taxon>Pseudomonadota</taxon>
        <taxon>Gammaproteobacteria</taxon>
        <taxon>Chromatiales</taxon>
        <taxon>Oceanococcaceae</taxon>
        <taxon>Oceanococcus</taxon>
    </lineage>
</organism>
<dbReference type="SUPFAM" id="SSF56935">
    <property type="entry name" value="Porins"/>
    <property type="match status" value="1"/>
</dbReference>
<comment type="caution">
    <text evidence="2">The sequence shown here is derived from an EMBL/GenBank/DDBJ whole genome shotgun (WGS) entry which is preliminary data.</text>
</comment>